<reference evidence="2 3" key="1">
    <citation type="journal article" date="2018" name="Int. J. Syst. Evol. Microbiol.">
        <title>Uliginosibacterium sediminicola sp. nov., isolated from freshwater sediment.</title>
        <authorList>
            <person name="Hwang W.M."/>
            <person name="Kim S.M."/>
            <person name="Kang K."/>
            <person name="Ahn T.Y."/>
        </authorList>
    </citation>
    <scope>NUCLEOTIDE SEQUENCE [LARGE SCALE GENOMIC DNA]</scope>
    <source>
        <strain evidence="2 3">M1-21</strain>
    </source>
</reference>
<evidence type="ECO:0000313" key="3">
    <source>
        <dbReference type="Proteomes" id="UP001410394"/>
    </source>
</evidence>
<feature type="region of interest" description="Disordered" evidence="1">
    <location>
        <begin position="84"/>
        <end position="108"/>
    </location>
</feature>
<proteinExistence type="predicted"/>
<dbReference type="EMBL" id="JBDIVE010000001">
    <property type="protein sequence ID" value="MEN3067212.1"/>
    <property type="molecule type" value="Genomic_DNA"/>
</dbReference>
<accession>A0ABU9YUB0</accession>
<gene>
    <name evidence="2" type="ORF">ABDB84_01905</name>
</gene>
<sequence>MHSPQLRQDSRRLRLLAGFVLCVVIATLVSALNERDPDPANIPATPKPEGTAPATLAVQLGDRNIARLQRREGKESLATDTQLSDTALALDIPPTHHTPSGVRPRREH</sequence>
<evidence type="ECO:0000313" key="2">
    <source>
        <dbReference type="EMBL" id="MEN3067212.1"/>
    </source>
</evidence>
<dbReference type="Proteomes" id="UP001410394">
    <property type="component" value="Unassembled WGS sequence"/>
</dbReference>
<organism evidence="2 3">
    <name type="scientific">Uliginosibacterium sediminicola</name>
    <dbReference type="NCBI Taxonomy" id="2024550"/>
    <lineage>
        <taxon>Bacteria</taxon>
        <taxon>Pseudomonadati</taxon>
        <taxon>Pseudomonadota</taxon>
        <taxon>Betaproteobacteria</taxon>
        <taxon>Rhodocyclales</taxon>
        <taxon>Zoogloeaceae</taxon>
        <taxon>Uliginosibacterium</taxon>
    </lineage>
</organism>
<protein>
    <submittedName>
        <fullName evidence="2">Uncharacterized protein</fullName>
    </submittedName>
</protein>
<comment type="caution">
    <text evidence="2">The sequence shown here is derived from an EMBL/GenBank/DDBJ whole genome shotgun (WGS) entry which is preliminary data.</text>
</comment>
<name>A0ABU9YUB0_9RHOO</name>
<dbReference type="RefSeq" id="WP_345917980.1">
    <property type="nucleotide sequence ID" value="NZ_JBDIVE010000001.1"/>
</dbReference>
<evidence type="ECO:0000256" key="1">
    <source>
        <dbReference type="SAM" id="MobiDB-lite"/>
    </source>
</evidence>
<keyword evidence="3" id="KW-1185">Reference proteome</keyword>